<comment type="similarity">
    <text evidence="1 7">Belongs to the peroxiredoxin family. Prx5 subfamily.</text>
</comment>
<dbReference type="InterPro" id="IPR013766">
    <property type="entry name" value="Thioredoxin_domain"/>
</dbReference>
<dbReference type="InterPro" id="IPR013740">
    <property type="entry name" value="Redoxin"/>
</dbReference>
<dbReference type="CDD" id="cd03013">
    <property type="entry name" value="PRX5_like"/>
    <property type="match status" value="1"/>
</dbReference>
<dbReference type="GO" id="GO:0034599">
    <property type="term" value="P:cellular response to oxidative stress"/>
    <property type="evidence" value="ECO:0007669"/>
    <property type="project" value="InterPro"/>
</dbReference>
<evidence type="ECO:0000256" key="4">
    <source>
        <dbReference type="ARBA" id="ARBA00023002"/>
    </source>
</evidence>
<dbReference type="EMBL" id="MU858053">
    <property type="protein sequence ID" value="KAK4218472.1"/>
    <property type="molecule type" value="Genomic_DNA"/>
</dbReference>
<dbReference type="GO" id="GO:0005829">
    <property type="term" value="C:cytosol"/>
    <property type="evidence" value="ECO:0007669"/>
    <property type="project" value="TreeGrafter"/>
</dbReference>
<dbReference type="GO" id="GO:0005777">
    <property type="term" value="C:peroxisome"/>
    <property type="evidence" value="ECO:0007669"/>
    <property type="project" value="TreeGrafter"/>
</dbReference>
<dbReference type="InterPro" id="IPR037944">
    <property type="entry name" value="PRX5-like"/>
</dbReference>
<accession>A0AAN6YLM2</accession>
<evidence type="ECO:0000313" key="10">
    <source>
        <dbReference type="Proteomes" id="UP001301769"/>
    </source>
</evidence>
<dbReference type="PANTHER" id="PTHR10430:SF39">
    <property type="entry name" value="PEROXISOMAL MEMBRANE ASSOCIATED PROTEIN 20"/>
    <property type="match status" value="1"/>
</dbReference>
<dbReference type="FunFam" id="3.40.30.10:FF:000159">
    <property type="entry name" value="Peroxiredoxin"/>
    <property type="match status" value="1"/>
</dbReference>
<keyword evidence="3 7" id="KW-0049">Antioxidant</keyword>
<organism evidence="9 10">
    <name type="scientific">Rhypophila decipiens</name>
    <dbReference type="NCBI Taxonomy" id="261697"/>
    <lineage>
        <taxon>Eukaryota</taxon>
        <taxon>Fungi</taxon>
        <taxon>Dikarya</taxon>
        <taxon>Ascomycota</taxon>
        <taxon>Pezizomycotina</taxon>
        <taxon>Sordariomycetes</taxon>
        <taxon>Sordariomycetidae</taxon>
        <taxon>Sordariales</taxon>
        <taxon>Naviculisporaceae</taxon>
        <taxon>Rhypophila</taxon>
    </lineage>
</organism>
<sequence>MSFRTAAMRGMRLATAMPIRNRPAMMPAAAAARSFHSTRPVFIKVGDPLPDLEVLQENNPGNKVNLAEEASKLNKMILLGVPAAFSPACSAKHIPSFINHPKLKDYDLLAVVSVNDVFVMKAWGENLDPAGQSNVSKDYDPSTPIRFFADPTGRFTKALDLAFDGSAIFGGDRSKRYTIVVEDGKVTSLNVEPDNTGTSVSLADNVLG</sequence>
<dbReference type="Proteomes" id="UP001301769">
    <property type="component" value="Unassembled WGS sequence"/>
</dbReference>
<evidence type="ECO:0000256" key="2">
    <source>
        <dbReference type="ARBA" id="ARBA00022559"/>
    </source>
</evidence>
<protein>
    <submittedName>
        <fullName evidence="9">Peroxiredoxin-5, mitochondrial</fullName>
    </submittedName>
</protein>
<comment type="function">
    <text evidence="7">Thiol-specific peroxidase that catalyzes the reduction of hydrogen peroxide and organic hydroperoxides to water and alcohols, respectively. Plays a role in cell protection against oxidative stress by detoxifying peroxides.</text>
</comment>
<dbReference type="GO" id="GO:0045454">
    <property type="term" value="P:cell redox homeostasis"/>
    <property type="evidence" value="ECO:0007669"/>
    <property type="project" value="TreeGrafter"/>
</dbReference>
<dbReference type="GO" id="GO:0042744">
    <property type="term" value="P:hydrogen peroxide catabolic process"/>
    <property type="evidence" value="ECO:0007669"/>
    <property type="project" value="TreeGrafter"/>
</dbReference>
<evidence type="ECO:0000256" key="3">
    <source>
        <dbReference type="ARBA" id="ARBA00022862"/>
    </source>
</evidence>
<comment type="caution">
    <text evidence="9">The sequence shown here is derived from an EMBL/GenBank/DDBJ whole genome shotgun (WGS) entry which is preliminary data.</text>
</comment>
<dbReference type="SUPFAM" id="SSF52833">
    <property type="entry name" value="Thioredoxin-like"/>
    <property type="match status" value="1"/>
</dbReference>
<keyword evidence="2 7" id="KW-0575">Peroxidase</keyword>
<dbReference type="PANTHER" id="PTHR10430">
    <property type="entry name" value="PEROXIREDOXIN"/>
    <property type="match status" value="1"/>
</dbReference>
<reference evidence="9" key="2">
    <citation type="submission" date="2023-05" db="EMBL/GenBank/DDBJ databases">
        <authorList>
            <consortium name="Lawrence Berkeley National Laboratory"/>
            <person name="Steindorff A."/>
            <person name="Hensen N."/>
            <person name="Bonometti L."/>
            <person name="Westerberg I."/>
            <person name="Brannstrom I.O."/>
            <person name="Guillou S."/>
            <person name="Cros-Aarteil S."/>
            <person name="Calhoun S."/>
            <person name="Haridas S."/>
            <person name="Kuo A."/>
            <person name="Mondo S."/>
            <person name="Pangilinan J."/>
            <person name="Riley R."/>
            <person name="Labutti K."/>
            <person name="Andreopoulos B."/>
            <person name="Lipzen A."/>
            <person name="Chen C."/>
            <person name="Yanf M."/>
            <person name="Daum C."/>
            <person name="Ng V."/>
            <person name="Clum A."/>
            <person name="Ohm R."/>
            <person name="Martin F."/>
            <person name="Silar P."/>
            <person name="Natvig D."/>
            <person name="Lalanne C."/>
            <person name="Gautier V."/>
            <person name="Ament-Velasquez S.L."/>
            <person name="Kruys A."/>
            <person name="Hutchinson M.I."/>
            <person name="Powell A.J."/>
            <person name="Barry K."/>
            <person name="Miller A.N."/>
            <person name="Grigoriev I.V."/>
            <person name="Debuchy R."/>
            <person name="Gladieux P."/>
            <person name="Thoren M.H."/>
            <person name="Johannesson H."/>
        </authorList>
    </citation>
    <scope>NUCLEOTIDE SEQUENCE</scope>
    <source>
        <strain evidence="9">PSN293</strain>
    </source>
</reference>
<dbReference type="GO" id="GO:0008379">
    <property type="term" value="F:thioredoxin peroxidase activity"/>
    <property type="evidence" value="ECO:0007669"/>
    <property type="project" value="InterPro"/>
</dbReference>
<dbReference type="PROSITE" id="PS51352">
    <property type="entry name" value="THIOREDOXIN_2"/>
    <property type="match status" value="1"/>
</dbReference>
<keyword evidence="5 7" id="KW-0676">Redox-active center</keyword>
<dbReference type="GO" id="GO:0005739">
    <property type="term" value="C:mitochondrion"/>
    <property type="evidence" value="ECO:0007669"/>
    <property type="project" value="TreeGrafter"/>
</dbReference>
<evidence type="ECO:0000256" key="6">
    <source>
        <dbReference type="PIRSR" id="PIRSR637944-1"/>
    </source>
</evidence>
<dbReference type="AlphaFoldDB" id="A0AAN6YLM2"/>
<dbReference type="InterPro" id="IPR036249">
    <property type="entry name" value="Thioredoxin-like_sf"/>
</dbReference>
<keyword evidence="10" id="KW-1185">Reference proteome</keyword>
<dbReference type="Gene3D" id="3.40.30.10">
    <property type="entry name" value="Glutaredoxin"/>
    <property type="match status" value="1"/>
</dbReference>
<feature type="active site" description="Cysteine sulfenic acid (-SOH) intermediate" evidence="6">
    <location>
        <position position="89"/>
    </location>
</feature>
<proteinExistence type="inferred from homology"/>
<evidence type="ECO:0000256" key="7">
    <source>
        <dbReference type="RuleBase" id="RU366011"/>
    </source>
</evidence>
<evidence type="ECO:0000256" key="1">
    <source>
        <dbReference type="ARBA" id="ARBA00010505"/>
    </source>
</evidence>
<evidence type="ECO:0000259" key="8">
    <source>
        <dbReference type="PROSITE" id="PS51352"/>
    </source>
</evidence>
<evidence type="ECO:0000256" key="5">
    <source>
        <dbReference type="ARBA" id="ARBA00023284"/>
    </source>
</evidence>
<reference evidence="9" key="1">
    <citation type="journal article" date="2023" name="Mol. Phylogenet. Evol.">
        <title>Genome-scale phylogeny and comparative genomics of the fungal order Sordariales.</title>
        <authorList>
            <person name="Hensen N."/>
            <person name="Bonometti L."/>
            <person name="Westerberg I."/>
            <person name="Brannstrom I.O."/>
            <person name="Guillou S."/>
            <person name="Cros-Aarteil S."/>
            <person name="Calhoun S."/>
            <person name="Haridas S."/>
            <person name="Kuo A."/>
            <person name="Mondo S."/>
            <person name="Pangilinan J."/>
            <person name="Riley R."/>
            <person name="LaButti K."/>
            <person name="Andreopoulos B."/>
            <person name="Lipzen A."/>
            <person name="Chen C."/>
            <person name="Yan M."/>
            <person name="Daum C."/>
            <person name="Ng V."/>
            <person name="Clum A."/>
            <person name="Steindorff A."/>
            <person name="Ohm R.A."/>
            <person name="Martin F."/>
            <person name="Silar P."/>
            <person name="Natvig D.O."/>
            <person name="Lalanne C."/>
            <person name="Gautier V."/>
            <person name="Ament-Velasquez S.L."/>
            <person name="Kruys A."/>
            <person name="Hutchinson M.I."/>
            <person name="Powell A.J."/>
            <person name="Barry K."/>
            <person name="Miller A.N."/>
            <person name="Grigoriev I.V."/>
            <person name="Debuchy R."/>
            <person name="Gladieux P."/>
            <person name="Hiltunen Thoren M."/>
            <person name="Johannesson H."/>
        </authorList>
    </citation>
    <scope>NUCLEOTIDE SEQUENCE</scope>
    <source>
        <strain evidence="9">PSN293</strain>
    </source>
</reference>
<dbReference type="Pfam" id="PF08534">
    <property type="entry name" value="Redoxin"/>
    <property type="match status" value="1"/>
</dbReference>
<gene>
    <name evidence="9" type="ORF">QBC37DRAFT_383646</name>
</gene>
<feature type="domain" description="Thioredoxin" evidence="8">
    <location>
        <begin position="43"/>
        <end position="208"/>
    </location>
</feature>
<name>A0AAN6YLM2_9PEZI</name>
<keyword evidence="4 7" id="KW-0560">Oxidoreductase</keyword>
<evidence type="ECO:0000313" key="9">
    <source>
        <dbReference type="EMBL" id="KAK4218472.1"/>
    </source>
</evidence>